<dbReference type="KEGG" id="plw:D5F53_00155"/>
<dbReference type="AlphaFoldDB" id="A0A385TDW8"/>
<name>A0A385TDW8_PAELA</name>
<dbReference type="InterPro" id="IPR018755">
    <property type="entry name" value="Phage_Mu_Gp48"/>
</dbReference>
<sequence length="203" mass="23271">MELSITRKSDPNRWRYWGRYRLFKEKLNRNLHKIVRRDPLTNEINGSIGLSLDNFDVEMSSLLAQLNIDTATWALSIYEKELGIRTDLTKSLEERRSVIKSKIRGTGKIGAAQIKIVADAYSNGDVEVTLDHGIRIEFTSTYGIPPNVEDLKRMVREIAPAHLSINYVFRFYTYGEMTATGMTYAEIRATGLTYKEIKNKGLM</sequence>
<dbReference type="Pfam" id="PF10076">
    <property type="entry name" value="Phage_Mu_Gp48"/>
    <property type="match status" value="1"/>
</dbReference>
<evidence type="ECO:0000313" key="2">
    <source>
        <dbReference type="Proteomes" id="UP000266552"/>
    </source>
</evidence>
<evidence type="ECO:0000313" key="1">
    <source>
        <dbReference type="EMBL" id="AYB41803.1"/>
    </source>
</evidence>
<keyword evidence="2" id="KW-1185">Reference proteome</keyword>
<dbReference type="EMBL" id="CP032412">
    <property type="protein sequence ID" value="AYB41803.1"/>
    <property type="molecule type" value="Genomic_DNA"/>
</dbReference>
<dbReference type="Proteomes" id="UP000266552">
    <property type="component" value="Chromosome"/>
</dbReference>
<reference evidence="1 2" key="1">
    <citation type="submission" date="2018-09" db="EMBL/GenBank/DDBJ databases">
        <title>Genome Sequence of Paenibacillus lautus Strain E7593-69, Azo Dye-Degrading Bacteria, Isolated from Commercial Tattoo Inks.</title>
        <authorList>
            <person name="Nho S.W."/>
            <person name="Kim S.-J."/>
            <person name="Kweon O."/>
            <person name="Cerniglia C.E."/>
        </authorList>
    </citation>
    <scope>NUCLEOTIDE SEQUENCE [LARGE SCALE GENOMIC DNA]</scope>
    <source>
        <strain evidence="1 2">E7593-69</strain>
    </source>
</reference>
<organism evidence="1 2">
    <name type="scientific">Paenibacillus lautus</name>
    <name type="common">Bacillus lautus</name>
    <dbReference type="NCBI Taxonomy" id="1401"/>
    <lineage>
        <taxon>Bacteria</taxon>
        <taxon>Bacillati</taxon>
        <taxon>Bacillota</taxon>
        <taxon>Bacilli</taxon>
        <taxon>Bacillales</taxon>
        <taxon>Paenibacillaceae</taxon>
        <taxon>Paenibacillus</taxon>
    </lineage>
</organism>
<protein>
    <submittedName>
        <fullName evidence="1">DUF2313 domain-containing protein</fullName>
    </submittedName>
</protein>
<gene>
    <name evidence="1" type="ORF">D5F53_00155</name>
</gene>
<proteinExistence type="predicted"/>
<accession>A0A385TDW8</accession>